<dbReference type="EMBL" id="NCKW01005466">
    <property type="protein sequence ID" value="POM72803.1"/>
    <property type="molecule type" value="Genomic_DNA"/>
</dbReference>
<evidence type="ECO:0000313" key="2">
    <source>
        <dbReference type="EMBL" id="POM72803.1"/>
    </source>
</evidence>
<gene>
    <name evidence="2" type="ORF">PHPALM_10428</name>
</gene>
<name>A0A2P4Y4U2_9STRA</name>
<keyword evidence="1" id="KW-0732">Signal</keyword>
<dbReference type="Proteomes" id="UP000237271">
    <property type="component" value="Unassembled WGS sequence"/>
</dbReference>
<reference evidence="2 3" key="1">
    <citation type="journal article" date="2017" name="Genome Biol. Evol.">
        <title>Phytophthora megakarya and P. palmivora, closely related causal agents of cacao black pod rot, underwent increases in genome sizes and gene numbers by different mechanisms.</title>
        <authorList>
            <person name="Ali S.S."/>
            <person name="Shao J."/>
            <person name="Lary D.J."/>
            <person name="Kronmiller B."/>
            <person name="Shen D."/>
            <person name="Strem M.D."/>
            <person name="Amoako-Attah I."/>
            <person name="Akrofi A.Y."/>
            <person name="Begoude B.A."/>
            <person name="Ten Hoopen G.M."/>
            <person name="Coulibaly K."/>
            <person name="Kebe B.I."/>
            <person name="Melnick R.L."/>
            <person name="Guiltinan M.J."/>
            <person name="Tyler B.M."/>
            <person name="Meinhardt L.W."/>
            <person name="Bailey B.A."/>
        </authorList>
    </citation>
    <scope>NUCLEOTIDE SEQUENCE [LARGE SCALE GENOMIC DNA]</scope>
    <source>
        <strain evidence="3">sbr112.9</strain>
    </source>
</reference>
<feature type="signal peptide" evidence="1">
    <location>
        <begin position="1"/>
        <end position="22"/>
    </location>
</feature>
<comment type="caution">
    <text evidence="2">The sequence shown here is derived from an EMBL/GenBank/DDBJ whole genome shotgun (WGS) entry which is preliminary data.</text>
</comment>
<dbReference type="OrthoDB" id="128458at2759"/>
<proteinExistence type="predicted"/>
<keyword evidence="3" id="KW-1185">Reference proteome</keyword>
<dbReference type="AlphaFoldDB" id="A0A2P4Y4U2"/>
<feature type="chain" id="PRO_5015168396" evidence="1">
    <location>
        <begin position="23"/>
        <end position="124"/>
    </location>
</feature>
<accession>A0A2P4Y4U2</accession>
<organism evidence="2 3">
    <name type="scientific">Phytophthora palmivora</name>
    <dbReference type="NCBI Taxonomy" id="4796"/>
    <lineage>
        <taxon>Eukaryota</taxon>
        <taxon>Sar</taxon>
        <taxon>Stramenopiles</taxon>
        <taxon>Oomycota</taxon>
        <taxon>Peronosporomycetes</taxon>
        <taxon>Peronosporales</taxon>
        <taxon>Peronosporaceae</taxon>
        <taxon>Phytophthora</taxon>
    </lineage>
</organism>
<evidence type="ECO:0000256" key="1">
    <source>
        <dbReference type="SAM" id="SignalP"/>
    </source>
</evidence>
<protein>
    <submittedName>
        <fullName evidence="2">Secreted RxLR effector peptide protein</fullName>
    </submittedName>
</protein>
<evidence type="ECO:0000313" key="3">
    <source>
        <dbReference type="Proteomes" id="UP000237271"/>
    </source>
</evidence>
<sequence>MRIATILLGAATFLLSSRNVLSSGVDPEMRRIRAIDSTNIQDEERANFKFEFSWWDDIAHKLPEQFQRMRTQPTYLETIFESWRQGWTTLDEAVAFMKKEGLNDKAIAQFKAAYKKYLEANPVF</sequence>